<organism evidence="2 3">
    <name type="scientific">Pseudomonas juntendi</name>
    <dbReference type="NCBI Taxonomy" id="2666183"/>
    <lineage>
        <taxon>Bacteria</taxon>
        <taxon>Pseudomonadati</taxon>
        <taxon>Pseudomonadota</taxon>
        <taxon>Gammaproteobacteria</taxon>
        <taxon>Pseudomonadales</taxon>
        <taxon>Pseudomonadaceae</taxon>
        <taxon>Pseudomonas</taxon>
    </lineage>
</organism>
<dbReference type="Pfam" id="PF01381">
    <property type="entry name" value="HTH_3"/>
    <property type="match status" value="1"/>
</dbReference>
<protein>
    <submittedName>
        <fullName evidence="2">Helix-turn-helix transcriptional regulator</fullName>
    </submittedName>
</protein>
<comment type="caution">
    <text evidence="2">The sequence shown here is derived from an EMBL/GenBank/DDBJ whole genome shotgun (WGS) entry which is preliminary data.</text>
</comment>
<evidence type="ECO:0000313" key="2">
    <source>
        <dbReference type="EMBL" id="MBA6061655.1"/>
    </source>
</evidence>
<dbReference type="GO" id="GO:0003677">
    <property type="term" value="F:DNA binding"/>
    <property type="evidence" value="ECO:0007669"/>
    <property type="project" value="InterPro"/>
</dbReference>
<dbReference type="CDD" id="cd00093">
    <property type="entry name" value="HTH_XRE"/>
    <property type="match status" value="1"/>
</dbReference>
<reference evidence="2 3" key="1">
    <citation type="submission" date="2020-07" db="EMBL/GenBank/DDBJ databases">
        <title>Diversity of carbapenemase encoding genes among Pseudomonas putida group clinical isolates in a tertiary Brazilian hospital.</title>
        <authorList>
            <person name="Alberto-Lei F."/>
            <person name="Nodari C.S."/>
            <person name="Streling A.P."/>
            <person name="Paulino J.T."/>
            <person name="Bessa-Neto F.O."/>
            <person name="Cayo R."/>
            <person name="Gales A.C."/>
        </authorList>
    </citation>
    <scope>NUCLEOTIDE SEQUENCE [LARGE SCALE GENOMIC DNA]</scope>
    <source>
        <strain evidence="2 3">14535</strain>
    </source>
</reference>
<proteinExistence type="predicted"/>
<dbReference type="Gene3D" id="1.10.260.40">
    <property type="entry name" value="lambda repressor-like DNA-binding domains"/>
    <property type="match status" value="1"/>
</dbReference>
<dbReference type="SMART" id="SM00530">
    <property type="entry name" value="HTH_XRE"/>
    <property type="match status" value="1"/>
</dbReference>
<accession>A0A7W2PUT9</accession>
<name>A0A7W2PUT9_9PSED</name>
<dbReference type="EMBL" id="JACGCU010000045">
    <property type="protein sequence ID" value="MBA6061655.1"/>
    <property type="molecule type" value="Genomic_DNA"/>
</dbReference>
<gene>
    <name evidence="2" type="ORF">H4C44_21060</name>
</gene>
<dbReference type="SUPFAM" id="SSF47413">
    <property type="entry name" value="lambda repressor-like DNA-binding domains"/>
    <property type="match status" value="1"/>
</dbReference>
<evidence type="ECO:0000259" key="1">
    <source>
        <dbReference type="PROSITE" id="PS50943"/>
    </source>
</evidence>
<sequence length="87" mass="10015">MPRRRDTELEQETDDKPVAPERLIFAKNFRKARIAAKLSQRDVRDMTGFAQSWVSEIETGKMAITIDNMAKLAHCVDMPLWQLLVPS</sequence>
<feature type="domain" description="HTH cro/C1-type" evidence="1">
    <location>
        <begin position="29"/>
        <end position="83"/>
    </location>
</feature>
<dbReference type="Proteomes" id="UP000556620">
    <property type="component" value="Unassembled WGS sequence"/>
</dbReference>
<dbReference type="RefSeq" id="WP_182388390.1">
    <property type="nucleotide sequence ID" value="NZ_JACGCU010000045.1"/>
</dbReference>
<dbReference type="PROSITE" id="PS50943">
    <property type="entry name" value="HTH_CROC1"/>
    <property type="match status" value="1"/>
</dbReference>
<dbReference type="AlphaFoldDB" id="A0A7W2PUT9"/>
<dbReference type="InterPro" id="IPR010982">
    <property type="entry name" value="Lambda_DNA-bd_dom_sf"/>
</dbReference>
<evidence type="ECO:0000313" key="3">
    <source>
        <dbReference type="Proteomes" id="UP000556620"/>
    </source>
</evidence>
<dbReference type="InterPro" id="IPR001387">
    <property type="entry name" value="Cro/C1-type_HTH"/>
</dbReference>